<sequence length="162" mass="17434">AEALMLGRGARASAGLPLGAEMPKKAGVMNKGKSQEPERPPPSLGPVTVEPRGSVTIAIRTKSGSKQNAVTNVTTEAMSVAIAAPPSEGEANAKLCQYLPKVLELRKSDVILDKGDKSHEKVVRLLTSTTAEEILEKLKQQVEKKEKQVIRNTSLRSFLNCY</sequence>
<dbReference type="Proteomes" id="UP000694429">
    <property type="component" value="Chromosome 24"/>
</dbReference>
<dbReference type="Proteomes" id="UP000002254">
    <property type="component" value="Chromosome 24"/>
</dbReference>
<protein>
    <submittedName>
        <fullName evidence="5">Uncharacterized protein</fullName>
    </submittedName>
</protein>
<dbReference type="PANTHER" id="PTHR13420:SF7">
    <property type="entry name" value="UPF0235 PROTEIN C15ORF40"/>
    <property type="match status" value="1"/>
</dbReference>
<dbReference type="HAMAP" id="MF_00634">
    <property type="entry name" value="UPF0235"/>
    <property type="match status" value="1"/>
</dbReference>
<reference evidence="5" key="3">
    <citation type="submission" date="2025-05" db="UniProtKB">
        <authorList>
            <consortium name="Ensembl"/>
        </authorList>
    </citation>
    <scope>IDENTIFICATION</scope>
</reference>
<organism evidence="5 7">
    <name type="scientific">Canis lupus familiaris</name>
    <name type="common">Dog</name>
    <name type="synonym">Canis familiaris</name>
    <dbReference type="NCBI Taxonomy" id="9615"/>
    <lineage>
        <taxon>Eukaryota</taxon>
        <taxon>Metazoa</taxon>
        <taxon>Chordata</taxon>
        <taxon>Craniata</taxon>
        <taxon>Vertebrata</taxon>
        <taxon>Euteleostomi</taxon>
        <taxon>Mammalia</taxon>
        <taxon>Eutheria</taxon>
        <taxon>Laurasiatheria</taxon>
        <taxon>Carnivora</taxon>
        <taxon>Caniformia</taxon>
        <taxon>Canidae</taxon>
        <taxon>Canis</taxon>
    </lineage>
</organism>
<name>A0A8C0NRX5_CANLF</name>
<evidence type="ECO:0000313" key="6">
    <source>
        <dbReference type="Proteomes" id="UP000002254"/>
    </source>
</evidence>
<evidence type="ECO:0000313" key="7">
    <source>
        <dbReference type="Proteomes" id="UP000694429"/>
    </source>
</evidence>
<dbReference type="AlphaFoldDB" id="A0A8C0NRX5"/>
<evidence type="ECO:0000256" key="3">
    <source>
        <dbReference type="SAM" id="MobiDB-lite"/>
    </source>
</evidence>
<feature type="region of interest" description="Disordered" evidence="3">
    <location>
        <begin position="1"/>
        <end position="50"/>
    </location>
</feature>
<dbReference type="InterPro" id="IPR036591">
    <property type="entry name" value="YggU-like_sf"/>
</dbReference>
<dbReference type="Ensembl" id="ENSCAFT00000009037.4">
    <property type="protein sequence ID" value="ENSCAFP00000040674.2"/>
    <property type="gene ID" value="ENSCAFG00000005615.4"/>
</dbReference>
<dbReference type="InterPro" id="IPR003746">
    <property type="entry name" value="DUF167"/>
</dbReference>
<keyword evidence="2" id="KW-0175">Coiled coil</keyword>
<dbReference type="Gene3D" id="3.30.1200.10">
    <property type="entry name" value="YggU-like"/>
    <property type="match status" value="1"/>
</dbReference>
<accession>A0A8C0NRX5</accession>
<evidence type="ECO:0000256" key="2">
    <source>
        <dbReference type="SAM" id="Coils"/>
    </source>
</evidence>
<dbReference type="Ensembl" id="ENSCAFT00030032794.1">
    <property type="protein sequence ID" value="ENSCAFP00030028612.1"/>
    <property type="gene ID" value="ENSCAFG00030017798.1"/>
</dbReference>
<dbReference type="Pfam" id="PF02594">
    <property type="entry name" value="DUF167"/>
    <property type="match status" value="1"/>
</dbReference>
<dbReference type="PANTHER" id="PTHR13420">
    <property type="entry name" value="UPF0235 PROTEIN C15ORF40"/>
    <property type="match status" value="1"/>
</dbReference>
<reference evidence="5" key="2">
    <citation type="submission" date="2019-03" db="EMBL/GenBank/DDBJ databases">
        <authorList>
            <person name="Warren W.C."/>
            <person name="Johnson G.S."/>
        </authorList>
    </citation>
    <scope>NUCLEOTIDE SEQUENCE [LARGE SCALE GENOMIC DNA]</scope>
    <source>
        <strain evidence="5">Basenji</strain>
    </source>
</reference>
<reference evidence="4 6" key="1">
    <citation type="journal article" date="2005" name="Nature">
        <title>Genome sequence, comparative analysis and haplotype structure of the domestic dog.</title>
        <authorList>
            <consortium name="Broad Sequencing Platform"/>
            <person name="Lindblad-Toh K."/>
            <person name="Wade C.M."/>
            <person name="Mikkelsen T.S."/>
            <person name="Karlsson E.K."/>
            <person name="Jaffe D.B."/>
            <person name="Kamal M."/>
            <person name="Clamp M."/>
            <person name="Chang J.L."/>
            <person name="Kulbokas E.J. III"/>
            <person name="Zody M.C."/>
            <person name="Mauceli E."/>
            <person name="Xie X."/>
            <person name="Breen M."/>
            <person name="Wayne R.K."/>
            <person name="Ostrander E.A."/>
            <person name="Ponting C.P."/>
            <person name="Galibert F."/>
            <person name="Smith D.R."/>
            <person name="DeJong P.J."/>
            <person name="Kirkness E."/>
            <person name="Alvarez P."/>
            <person name="Biagi T."/>
            <person name="Brockman W."/>
            <person name="Butler J."/>
            <person name="Chin C.W."/>
            <person name="Cook A."/>
            <person name="Cuff J."/>
            <person name="Daly M.J."/>
            <person name="DeCaprio D."/>
            <person name="Gnerre S."/>
            <person name="Grabherr M."/>
            <person name="Kellis M."/>
            <person name="Kleber M."/>
            <person name="Bardeleben C."/>
            <person name="Goodstadt L."/>
            <person name="Heger A."/>
            <person name="Hitte C."/>
            <person name="Kim L."/>
            <person name="Koepfli K.P."/>
            <person name="Parker H.G."/>
            <person name="Pollinger J.P."/>
            <person name="Searle S.M."/>
            <person name="Sutter N.B."/>
            <person name="Thomas R."/>
            <person name="Webber C."/>
            <person name="Baldwin J."/>
            <person name="Abebe A."/>
            <person name="Abouelleil A."/>
            <person name="Aftuck L."/>
            <person name="Ait-Zahra M."/>
            <person name="Aldredge T."/>
            <person name="Allen N."/>
            <person name="An P."/>
            <person name="Anderson S."/>
            <person name="Antoine C."/>
            <person name="Arachchi H."/>
            <person name="Aslam A."/>
            <person name="Ayotte L."/>
            <person name="Bachantsang P."/>
            <person name="Barry A."/>
            <person name="Bayul T."/>
            <person name="Benamara M."/>
            <person name="Berlin A."/>
            <person name="Bessette D."/>
            <person name="Blitshteyn B."/>
            <person name="Bloom T."/>
            <person name="Blye J."/>
            <person name="Boguslavskiy L."/>
            <person name="Bonnet C."/>
            <person name="Boukhgalter B."/>
            <person name="Brown A."/>
            <person name="Cahill P."/>
            <person name="Calixte N."/>
            <person name="Camarata J."/>
            <person name="Cheshatsang Y."/>
            <person name="Chu J."/>
            <person name="Citroen M."/>
            <person name="Collymore A."/>
            <person name="Cooke P."/>
            <person name="Dawoe T."/>
            <person name="Daza R."/>
            <person name="Decktor K."/>
            <person name="DeGray S."/>
            <person name="Dhargay N."/>
            <person name="Dooley K."/>
            <person name="Dooley K."/>
            <person name="Dorje P."/>
            <person name="Dorjee K."/>
            <person name="Dorris L."/>
            <person name="Duffey N."/>
            <person name="Dupes A."/>
            <person name="Egbiremolen O."/>
            <person name="Elong R."/>
            <person name="Falk J."/>
            <person name="Farina A."/>
            <person name="Faro S."/>
            <person name="Ferguson D."/>
            <person name="Ferreira P."/>
            <person name="Fisher S."/>
            <person name="FitzGerald M."/>
            <person name="Foley K."/>
            <person name="Foley C."/>
            <person name="Franke A."/>
            <person name="Friedrich D."/>
            <person name="Gage D."/>
            <person name="Garber M."/>
            <person name="Gearin G."/>
            <person name="Giannoukos G."/>
            <person name="Goode T."/>
            <person name="Goyette A."/>
            <person name="Graham J."/>
            <person name="Grandbois E."/>
            <person name="Gyaltsen K."/>
            <person name="Hafez N."/>
            <person name="Hagopian D."/>
            <person name="Hagos B."/>
            <person name="Hall J."/>
            <person name="Healy C."/>
            <person name="Hegarty R."/>
            <person name="Honan T."/>
            <person name="Horn A."/>
            <person name="Houde N."/>
            <person name="Hughes L."/>
            <person name="Hunnicutt L."/>
            <person name="Husby M."/>
            <person name="Jester B."/>
            <person name="Jones C."/>
            <person name="Kamat A."/>
            <person name="Kanga B."/>
            <person name="Kells C."/>
            <person name="Khazanovich D."/>
            <person name="Kieu A.C."/>
            <person name="Kisner P."/>
            <person name="Kumar M."/>
            <person name="Lance K."/>
            <person name="Landers T."/>
            <person name="Lara M."/>
            <person name="Lee W."/>
            <person name="Leger J.P."/>
            <person name="Lennon N."/>
            <person name="Leuper L."/>
            <person name="LeVine S."/>
            <person name="Liu J."/>
            <person name="Liu X."/>
            <person name="Lokyitsang Y."/>
            <person name="Lokyitsang T."/>
            <person name="Lui A."/>
            <person name="Macdonald J."/>
            <person name="Major J."/>
            <person name="Marabella R."/>
            <person name="Maru K."/>
            <person name="Matthews C."/>
            <person name="McDonough S."/>
            <person name="Mehta T."/>
            <person name="Meldrim J."/>
            <person name="Melnikov A."/>
            <person name="Meneus L."/>
            <person name="Mihalev A."/>
            <person name="Mihova T."/>
            <person name="Miller K."/>
            <person name="Mittelman R."/>
            <person name="Mlenga V."/>
            <person name="Mulrain L."/>
            <person name="Munson G."/>
            <person name="Navidi A."/>
            <person name="Naylor J."/>
            <person name="Nguyen T."/>
            <person name="Nguyen N."/>
            <person name="Nguyen C."/>
            <person name="Nguyen T."/>
            <person name="Nicol R."/>
            <person name="Norbu N."/>
            <person name="Norbu C."/>
            <person name="Novod N."/>
            <person name="Nyima T."/>
            <person name="Olandt P."/>
            <person name="O'Neill B."/>
            <person name="O'Neill K."/>
            <person name="Osman S."/>
            <person name="Oyono L."/>
            <person name="Patti C."/>
            <person name="Perrin D."/>
            <person name="Phunkhang P."/>
            <person name="Pierre F."/>
            <person name="Priest M."/>
            <person name="Rachupka A."/>
            <person name="Raghuraman S."/>
            <person name="Rameau R."/>
            <person name="Ray V."/>
            <person name="Raymond C."/>
            <person name="Rege F."/>
            <person name="Rise C."/>
            <person name="Rogers J."/>
            <person name="Rogov P."/>
            <person name="Sahalie J."/>
            <person name="Settipalli S."/>
            <person name="Sharpe T."/>
            <person name="Shea T."/>
            <person name="Sheehan M."/>
            <person name="Sherpa N."/>
            <person name="Shi J."/>
            <person name="Shih D."/>
            <person name="Sloan J."/>
            <person name="Smith C."/>
            <person name="Sparrow T."/>
            <person name="Stalker J."/>
            <person name="Stange-Thomann N."/>
            <person name="Stavropoulos S."/>
            <person name="Stone C."/>
            <person name="Stone S."/>
            <person name="Sykes S."/>
            <person name="Tchuinga P."/>
            <person name="Tenzing P."/>
            <person name="Tesfaye S."/>
            <person name="Thoulutsang D."/>
            <person name="Thoulutsang Y."/>
            <person name="Topham K."/>
            <person name="Topping I."/>
            <person name="Tsamla T."/>
            <person name="Vassiliev H."/>
            <person name="Venkataraman V."/>
            <person name="Vo A."/>
            <person name="Wangchuk T."/>
            <person name="Wangdi T."/>
            <person name="Weiand M."/>
            <person name="Wilkinson J."/>
            <person name="Wilson A."/>
            <person name="Yadav S."/>
            <person name="Yang S."/>
            <person name="Yang X."/>
            <person name="Young G."/>
            <person name="Yu Q."/>
            <person name="Zainoun J."/>
            <person name="Zembek L."/>
            <person name="Zimmer A."/>
            <person name="Lander E.S."/>
        </authorList>
    </citation>
    <scope>NUCLEOTIDE SEQUENCE [LARGE SCALE GENOMIC DNA]</scope>
    <source>
        <strain evidence="4">Boxer</strain>
    </source>
</reference>
<dbReference type="NCBIfam" id="TIGR00251">
    <property type="entry name" value="DUF167 family protein"/>
    <property type="match status" value="1"/>
</dbReference>
<feature type="coiled-coil region" evidence="2">
    <location>
        <begin position="128"/>
        <end position="155"/>
    </location>
</feature>
<evidence type="ECO:0000313" key="4">
    <source>
        <dbReference type="Ensembl" id="ENSCAFP00000040674.2"/>
    </source>
</evidence>
<evidence type="ECO:0000313" key="5">
    <source>
        <dbReference type="Ensembl" id="ENSCAFP00030028612.1"/>
    </source>
</evidence>
<dbReference type="SMART" id="SM01152">
    <property type="entry name" value="DUF167"/>
    <property type="match status" value="1"/>
</dbReference>
<dbReference type="SUPFAM" id="SSF69786">
    <property type="entry name" value="YggU-like"/>
    <property type="match status" value="1"/>
</dbReference>
<dbReference type="OrthoDB" id="244097at2759"/>
<comment type="similarity">
    <text evidence="1">Belongs to the UPF0235 family.</text>
</comment>
<evidence type="ECO:0000256" key="1">
    <source>
        <dbReference type="ARBA" id="ARBA00010364"/>
    </source>
</evidence>
<proteinExistence type="inferred from homology"/>